<feature type="region of interest" description="Disordered" evidence="1">
    <location>
        <begin position="48"/>
        <end position="83"/>
    </location>
</feature>
<reference evidence="4" key="1">
    <citation type="submission" date="2015-05" db="EMBL/GenBank/DDBJ databases">
        <title>Pandoraea oxalativorans DSM 23570 Genome Sequencing.</title>
        <authorList>
            <person name="Ee R."/>
            <person name="Lim Y.-L."/>
            <person name="Yong D."/>
            <person name="Yin W.-F."/>
            <person name="Chan K.-G."/>
        </authorList>
    </citation>
    <scope>NUCLEOTIDE SEQUENCE [LARGE SCALE GENOMIC DNA]</scope>
    <source>
        <strain evidence="4">DSM-23570</strain>
        <plasmid evidence="4">unnamed1</plasmid>
    </source>
</reference>
<geneLocation type="plasmid" evidence="2">
    <name>pPO70-1</name>
</geneLocation>
<name>A0A0G3IFA9_9BURK</name>
<dbReference type="EMBL" id="CP011518">
    <property type="protein sequence ID" value="AKK24606.1"/>
    <property type="molecule type" value="Genomic_DNA"/>
</dbReference>
<proteinExistence type="predicted"/>
<organism evidence="2 4">
    <name type="scientific">Pandoraea oxalativorans</name>
    <dbReference type="NCBI Taxonomy" id="573737"/>
    <lineage>
        <taxon>Bacteria</taxon>
        <taxon>Pseudomonadati</taxon>
        <taxon>Pseudomonadota</taxon>
        <taxon>Betaproteobacteria</taxon>
        <taxon>Burkholderiales</taxon>
        <taxon>Burkholderiaceae</taxon>
        <taxon>Pandoraea</taxon>
    </lineage>
</organism>
<keyword evidence="4" id="KW-1185">Reference proteome</keyword>
<gene>
    <name evidence="2" type="ORF">MB84_27545</name>
    <name evidence="3" type="ORF">MB84_29750</name>
</gene>
<dbReference type="Proteomes" id="UP000035050">
    <property type="component" value="Plasmid pPO70-1"/>
</dbReference>
<feature type="compositionally biased region" description="Basic and acidic residues" evidence="1">
    <location>
        <begin position="70"/>
        <end position="83"/>
    </location>
</feature>
<dbReference type="KEGG" id="pox:MB84_29750"/>
<protein>
    <submittedName>
        <fullName evidence="2">Uncharacterized protein</fullName>
    </submittedName>
</protein>
<geneLocation type="plasmid" evidence="4">
    <name>unnamed2</name>
</geneLocation>
<geneLocation type="plasmid" evidence="4">
    <name>unnamed1</name>
</geneLocation>
<dbReference type="AlphaFoldDB" id="A0A0G3IFA9"/>
<accession>A0A0G3IFA9</accession>
<sequence length="83" mass="9257">MQAERRHSKNYEPVSRARYEAEIFTDDTARLPAVVMREAEKTAALEISQLRSHAGHAHTKDGSPSGKPQKQKEPGGHELSYDA</sequence>
<evidence type="ECO:0000313" key="2">
    <source>
        <dbReference type="EMBL" id="AKK24606.1"/>
    </source>
</evidence>
<dbReference type="EMBL" id="CP011519">
    <property type="protein sequence ID" value="AKK24953.1"/>
    <property type="molecule type" value="Genomic_DNA"/>
</dbReference>
<evidence type="ECO:0000313" key="4">
    <source>
        <dbReference type="Proteomes" id="UP000035050"/>
    </source>
</evidence>
<evidence type="ECO:0000256" key="1">
    <source>
        <dbReference type="SAM" id="MobiDB-lite"/>
    </source>
</evidence>
<dbReference type="Proteomes" id="UP000035050">
    <property type="component" value="Plasmid pPO70-2"/>
</dbReference>
<dbReference type="PATRIC" id="fig|573737.6.peg.5996"/>
<dbReference type="KEGG" id="pox:MB84_27545"/>
<geneLocation type="plasmid" evidence="3">
    <name>pPO70-2</name>
</geneLocation>
<keyword evidence="2" id="KW-0614">Plasmid</keyword>
<dbReference type="RefSeq" id="WP_052653811.1">
    <property type="nucleotide sequence ID" value="NZ_CP011518.2"/>
</dbReference>
<evidence type="ECO:0000313" key="3">
    <source>
        <dbReference type="EMBL" id="AKK24953.1"/>
    </source>
</evidence>
<reference evidence="2" key="2">
    <citation type="submission" date="2016-06" db="EMBL/GenBank/DDBJ databases">
        <title>Pandoraea oxalativorans DSM 23570 Genome Sequencing.</title>
        <authorList>
            <person name="Ee R."/>
            <person name="Lim Y.-L."/>
            <person name="Yong D."/>
            <person name="Yin W.-F."/>
            <person name="Chan K.-G."/>
        </authorList>
    </citation>
    <scope>NUCLEOTIDE SEQUENCE</scope>
    <source>
        <strain evidence="2">DSM 23570</strain>
        <strain evidence="4">DSM-23570</strain>
        <plasmid evidence="2">pPO70-1</plasmid>
        <plasmid evidence="3">pPO70-2</plasmid>
        <plasmid evidence="4">unnamed2</plasmid>
    </source>
</reference>